<keyword evidence="3" id="KW-0614">Plasmid</keyword>
<dbReference type="eggNOG" id="ENOG502ZJ4C">
    <property type="taxonomic scope" value="Bacteria"/>
</dbReference>
<feature type="domain" description="Bacterial mobilisation" evidence="2">
    <location>
        <begin position="146"/>
        <end position="186"/>
    </location>
</feature>
<keyword evidence="4" id="KW-1185">Reference proteome</keyword>
<protein>
    <recommendedName>
        <fullName evidence="2">Bacterial mobilisation domain-containing protein</fullName>
    </recommendedName>
</protein>
<dbReference type="InterPro" id="IPR008687">
    <property type="entry name" value="MobC"/>
</dbReference>
<evidence type="ECO:0000313" key="4">
    <source>
        <dbReference type="Proteomes" id="UP000000637"/>
    </source>
</evidence>
<dbReference type="KEGG" id="aau:AAur_pTC20077"/>
<sequence>MWFLARRTTGTKRENSTMRSKLYTYTGVSSLSSSTLEVEYGTLVSVVPGSGSLRWAFEGGTGMSDEESTHRPNLSRRRRANTPAGTKKRRDVWVTVEEEAALVARAEREKVTVPNLLVSSALAERTDSPTERRAIGAELMQLHNLLARSSNNINQLARQANATGEFPVEAREALKHLRTVAMRIDRAIEGLM</sequence>
<evidence type="ECO:0000313" key="3">
    <source>
        <dbReference type="EMBL" id="ABM10714.1"/>
    </source>
</evidence>
<organism evidence="3 4">
    <name type="scientific">Paenarthrobacter aurescens (strain TC1)</name>
    <dbReference type="NCBI Taxonomy" id="290340"/>
    <lineage>
        <taxon>Bacteria</taxon>
        <taxon>Bacillati</taxon>
        <taxon>Actinomycetota</taxon>
        <taxon>Actinomycetes</taxon>
        <taxon>Micrococcales</taxon>
        <taxon>Micrococcaceae</taxon>
        <taxon>Paenarthrobacter</taxon>
    </lineage>
</organism>
<proteinExistence type="predicted"/>
<name>A1RDC9_PAEAT</name>
<geneLocation type="plasmid" evidence="3 4">
    <name>pTC2</name>
</geneLocation>
<reference evidence="3 4" key="1">
    <citation type="journal article" date="2006" name="PLoS Genet.">
        <title>Secrets of soil survival revealed by the genome sequence of Arthrobacter aurescens TC1.</title>
        <authorList>
            <person name="Mongodin E.F."/>
            <person name="Shapir N."/>
            <person name="Daugherty S.C."/>
            <person name="DeBoy R.T."/>
            <person name="Emerson J.B."/>
            <person name="Shvartzbeyn A."/>
            <person name="Radune D."/>
            <person name="Vamathevan J."/>
            <person name="Riggs F."/>
            <person name="Grinberg V."/>
            <person name="Khouri H."/>
            <person name="Wackett L.P."/>
            <person name="Nelson K.E."/>
            <person name="Sadowsky M.J."/>
        </authorList>
    </citation>
    <scope>NUCLEOTIDE SEQUENCE [LARGE SCALE GENOMIC DNA]</scope>
    <source>
        <strain evidence="3 4">TC1</strain>
    </source>
</reference>
<dbReference type="EMBL" id="CP000476">
    <property type="protein sequence ID" value="ABM10714.1"/>
    <property type="molecule type" value="Genomic_DNA"/>
</dbReference>
<feature type="region of interest" description="Disordered" evidence="1">
    <location>
        <begin position="59"/>
        <end position="88"/>
    </location>
</feature>
<dbReference type="HOGENOM" id="CLU_121783_0_0_11"/>
<evidence type="ECO:0000256" key="1">
    <source>
        <dbReference type="SAM" id="MobiDB-lite"/>
    </source>
</evidence>
<evidence type="ECO:0000259" key="2">
    <source>
        <dbReference type="Pfam" id="PF05713"/>
    </source>
</evidence>
<gene>
    <name evidence="3" type="ordered locus">AAur_pTC20077</name>
</gene>
<dbReference type="AlphaFoldDB" id="A1RDC9"/>
<feature type="compositionally biased region" description="Basic residues" evidence="1">
    <location>
        <begin position="73"/>
        <end position="88"/>
    </location>
</feature>
<accession>A1RDC9</accession>
<dbReference type="Proteomes" id="UP000000637">
    <property type="component" value="Plasmid pTC2"/>
</dbReference>
<dbReference type="Pfam" id="PF05713">
    <property type="entry name" value="MobC"/>
    <property type="match status" value="1"/>
</dbReference>